<organism evidence="2 3">
    <name type="scientific">Periplaneta americana</name>
    <name type="common">American cockroach</name>
    <name type="synonym">Blatta americana</name>
    <dbReference type="NCBI Taxonomy" id="6978"/>
    <lineage>
        <taxon>Eukaryota</taxon>
        <taxon>Metazoa</taxon>
        <taxon>Ecdysozoa</taxon>
        <taxon>Arthropoda</taxon>
        <taxon>Hexapoda</taxon>
        <taxon>Insecta</taxon>
        <taxon>Pterygota</taxon>
        <taxon>Neoptera</taxon>
        <taxon>Polyneoptera</taxon>
        <taxon>Dictyoptera</taxon>
        <taxon>Blattodea</taxon>
        <taxon>Blattoidea</taxon>
        <taxon>Blattidae</taxon>
        <taxon>Blattinae</taxon>
        <taxon>Periplaneta</taxon>
    </lineage>
</organism>
<keyword evidence="1" id="KW-0732">Signal</keyword>
<evidence type="ECO:0000313" key="2">
    <source>
        <dbReference type="EMBL" id="KAJ4451522.1"/>
    </source>
</evidence>
<evidence type="ECO:0000256" key="1">
    <source>
        <dbReference type="SAM" id="SignalP"/>
    </source>
</evidence>
<proteinExistence type="predicted"/>
<accession>A0ABQ8TZH0</accession>
<evidence type="ECO:0000313" key="3">
    <source>
        <dbReference type="Proteomes" id="UP001148838"/>
    </source>
</evidence>
<dbReference type="Proteomes" id="UP001148838">
    <property type="component" value="Unassembled WGS sequence"/>
</dbReference>
<name>A0ABQ8TZH0_PERAM</name>
<gene>
    <name evidence="2" type="ORF">ANN_02986</name>
</gene>
<comment type="caution">
    <text evidence="2">The sequence shown here is derived from an EMBL/GenBank/DDBJ whole genome shotgun (WGS) entry which is preliminary data.</text>
</comment>
<sequence length="106" mass="12171">MMTWVVMATSMLTYIQLLARWCQLGNAAKCLLPEELGLLKYTRSYVTPTVFCEERVVDIQGQPPPFVASRRPGNAMECYEKIVPDDCEKDGTYTPYTLYRSTYNEV</sequence>
<feature type="chain" id="PRO_5045750484" evidence="1">
    <location>
        <begin position="28"/>
        <end position="106"/>
    </location>
</feature>
<dbReference type="EMBL" id="JAJSOF020000001">
    <property type="protein sequence ID" value="KAJ4451522.1"/>
    <property type="molecule type" value="Genomic_DNA"/>
</dbReference>
<keyword evidence="3" id="KW-1185">Reference proteome</keyword>
<protein>
    <submittedName>
        <fullName evidence="2">Uncharacterized protein</fullName>
    </submittedName>
</protein>
<reference evidence="2 3" key="1">
    <citation type="journal article" date="2022" name="Allergy">
        <title>Genome assembly and annotation of Periplaneta americana reveal a comprehensive cockroach allergen profile.</title>
        <authorList>
            <person name="Wang L."/>
            <person name="Xiong Q."/>
            <person name="Saelim N."/>
            <person name="Wang L."/>
            <person name="Nong W."/>
            <person name="Wan A.T."/>
            <person name="Shi M."/>
            <person name="Liu X."/>
            <person name="Cao Q."/>
            <person name="Hui J.H.L."/>
            <person name="Sookrung N."/>
            <person name="Leung T.F."/>
            <person name="Tungtrongchitr A."/>
            <person name="Tsui S.K.W."/>
        </authorList>
    </citation>
    <scope>NUCLEOTIDE SEQUENCE [LARGE SCALE GENOMIC DNA]</scope>
    <source>
        <strain evidence="2">PWHHKU_190912</strain>
    </source>
</reference>
<feature type="signal peptide" evidence="1">
    <location>
        <begin position="1"/>
        <end position="27"/>
    </location>
</feature>